<protein>
    <submittedName>
        <fullName evidence="1">Uncharacterized protein</fullName>
    </submittedName>
</protein>
<dbReference type="EMBL" id="JACSDY010000010">
    <property type="protein sequence ID" value="KAF7417126.1"/>
    <property type="molecule type" value="Genomic_DNA"/>
</dbReference>
<name>A0A834NSG2_VESPE</name>
<gene>
    <name evidence="1" type="ORF">H0235_011657</name>
</gene>
<evidence type="ECO:0000313" key="1">
    <source>
        <dbReference type="EMBL" id="KAF7417126.1"/>
    </source>
</evidence>
<accession>A0A834NSG2</accession>
<evidence type="ECO:0000313" key="2">
    <source>
        <dbReference type="Proteomes" id="UP000600918"/>
    </source>
</evidence>
<reference evidence="1" key="1">
    <citation type="journal article" date="2020" name="G3 (Bethesda)">
        <title>High-Quality Assemblies for Three Invasive Social Wasps from the &lt;i&gt;Vespula&lt;/i&gt; Genus.</title>
        <authorList>
            <person name="Harrop T.W.R."/>
            <person name="Guhlin J."/>
            <person name="McLaughlin G.M."/>
            <person name="Permina E."/>
            <person name="Stockwell P."/>
            <person name="Gilligan J."/>
            <person name="Le Lec M.F."/>
            <person name="Gruber M.A.M."/>
            <person name="Quinn O."/>
            <person name="Lovegrove M."/>
            <person name="Duncan E.J."/>
            <person name="Remnant E.J."/>
            <person name="Van Eeckhoven J."/>
            <person name="Graham B."/>
            <person name="Knapp R.A."/>
            <person name="Langford K.W."/>
            <person name="Kronenberg Z."/>
            <person name="Press M.O."/>
            <person name="Eacker S.M."/>
            <person name="Wilson-Rankin E.E."/>
            <person name="Purcell J."/>
            <person name="Lester P.J."/>
            <person name="Dearden P.K."/>
        </authorList>
    </citation>
    <scope>NUCLEOTIDE SEQUENCE</scope>
    <source>
        <strain evidence="1">Volc-1</strain>
    </source>
</reference>
<keyword evidence="2" id="KW-1185">Reference proteome</keyword>
<sequence length="82" mass="9282">MLSFAEPKEEDRRKVSSVIETNFPGIGTNFGGVTFEGWGRVKVKVEEKEEEEGLQATPENYIEGDLYMKSRIVGLIELREMG</sequence>
<comment type="caution">
    <text evidence="1">The sequence shown here is derived from an EMBL/GenBank/DDBJ whole genome shotgun (WGS) entry which is preliminary data.</text>
</comment>
<proteinExistence type="predicted"/>
<dbReference type="Proteomes" id="UP000600918">
    <property type="component" value="Unassembled WGS sequence"/>
</dbReference>
<organism evidence="1 2">
    <name type="scientific">Vespula pensylvanica</name>
    <name type="common">Western yellow jacket</name>
    <name type="synonym">Wasp</name>
    <dbReference type="NCBI Taxonomy" id="30213"/>
    <lineage>
        <taxon>Eukaryota</taxon>
        <taxon>Metazoa</taxon>
        <taxon>Ecdysozoa</taxon>
        <taxon>Arthropoda</taxon>
        <taxon>Hexapoda</taxon>
        <taxon>Insecta</taxon>
        <taxon>Pterygota</taxon>
        <taxon>Neoptera</taxon>
        <taxon>Endopterygota</taxon>
        <taxon>Hymenoptera</taxon>
        <taxon>Apocrita</taxon>
        <taxon>Aculeata</taxon>
        <taxon>Vespoidea</taxon>
        <taxon>Vespidae</taxon>
        <taxon>Vespinae</taxon>
        <taxon>Vespula</taxon>
    </lineage>
</organism>
<dbReference type="AlphaFoldDB" id="A0A834NSG2"/>